<dbReference type="SFLD" id="SFLDG01135">
    <property type="entry name" value="C1.5.6:_HAD__Beta-PGM__Phospha"/>
    <property type="match status" value="1"/>
</dbReference>
<proteinExistence type="predicted"/>
<dbReference type="Pfam" id="PF00702">
    <property type="entry name" value="Hydrolase"/>
    <property type="match status" value="1"/>
</dbReference>
<dbReference type="EC" id="3.1.3.22" evidence="1"/>
<evidence type="ECO:0000313" key="1">
    <source>
        <dbReference type="EMBL" id="MFC0048377.1"/>
    </source>
</evidence>
<dbReference type="Gene3D" id="1.10.150.240">
    <property type="entry name" value="Putative phosphatase, domain 2"/>
    <property type="match status" value="1"/>
</dbReference>
<dbReference type="Gene3D" id="3.40.50.1000">
    <property type="entry name" value="HAD superfamily/HAD-like"/>
    <property type="match status" value="1"/>
</dbReference>
<evidence type="ECO:0000313" key="2">
    <source>
        <dbReference type="Proteomes" id="UP001589813"/>
    </source>
</evidence>
<dbReference type="NCBIfam" id="TIGR01509">
    <property type="entry name" value="HAD-SF-IA-v3"/>
    <property type="match status" value="1"/>
</dbReference>
<dbReference type="SFLD" id="SFLDG01129">
    <property type="entry name" value="C1.5:_HAD__Beta-PGM__Phosphata"/>
    <property type="match status" value="1"/>
</dbReference>
<dbReference type="GO" id="GO:0050286">
    <property type="term" value="F:sorbitol-6-phosphatase activity"/>
    <property type="evidence" value="ECO:0007669"/>
    <property type="project" value="UniProtKB-EC"/>
</dbReference>
<dbReference type="EMBL" id="JBHLXP010000001">
    <property type="protein sequence ID" value="MFC0048377.1"/>
    <property type="molecule type" value="Genomic_DNA"/>
</dbReference>
<dbReference type="SFLD" id="SFLDS00003">
    <property type="entry name" value="Haloacid_Dehalogenase"/>
    <property type="match status" value="1"/>
</dbReference>
<dbReference type="PANTHER" id="PTHR18901">
    <property type="entry name" value="2-DEOXYGLUCOSE-6-PHOSPHATE PHOSPHATASE 2"/>
    <property type="match status" value="1"/>
</dbReference>
<dbReference type="GO" id="GO:0050084">
    <property type="term" value="F:mannitol-1-phosphatase activity"/>
    <property type="evidence" value="ECO:0007669"/>
    <property type="project" value="UniProtKB-EC"/>
</dbReference>
<reference evidence="1 2" key="1">
    <citation type="submission" date="2024-09" db="EMBL/GenBank/DDBJ databases">
        <authorList>
            <person name="Sun Q."/>
            <person name="Mori K."/>
        </authorList>
    </citation>
    <scope>NUCLEOTIDE SEQUENCE [LARGE SCALE GENOMIC DNA]</scope>
    <source>
        <strain evidence="1 2">KCTC 23315</strain>
    </source>
</reference>
<dbReference type="Proteomes" id="UP001589813">
    <property type="component" value="Unassembled WGS sequence"/>
</dbReference>
<dbReference type="InterPro" id="IPR036412">
    <property type="entry name" value="HAD-like_sf"/>
</dbReference>
<keyword evidence="1" id="KW-0378">Hydrolase</keyword>
<dbReference type="SUPFAM" id="SSF56784">
    <property type="entry name" value="HAD-like"/>
    <property type="match status" value="1"/>
</dbReference>
<name>A0ABV6BBX6_9GAMM</name>
<comment type="caution">
    <text evidence="1">The sequence shown here is derived from an EMBL/GenBank/DDBJ whole genome shotgun (WGS) entry which is preliminary data.</text>
</comment>
<dbReference type="RefSeq" id="WP_377242515.1">
    <property type="nucleotide sequence ID" value="NZ_JBHLXP010000001.1"/>
</dbReference>
<sequence length="217" mass="24270">MVQAVIFDMDGLLLDSEDFWQQAEYETFSALGVPLTLTDTAKTVGWRCDYVVDYWYRQSPWTGPTQGEVADQIIAQVIELIRQRGVLLPGARQALQLCQQLRLPVALATSSNHHMMLAALEHFELMPYFLATCSAQYLPYAKPHPQVYLNAAAALGIAPELCLALEDSVTGVIAAKAARMRCFAVPEPQHRHDPRYSIADKVLDSLLQLEQKDLLNL</sequence>
<dbReference type="InterPro" id="IPR006439">
    <property type="entry name" value="HAD-SF_hydro_IA"/>
</dbReference>
<keyword evidence="2" id="KW-1185">Reference proteome</keyword>
<dbReference type="InterPro" id="IPR023214">
    <property type="entry name" value="HAD_sf"/>
</dbReference>
<protein>
    <submittedName>
        <fullName evidence="1">Hexitol phosphatase HxpB</fullName>
        <ecNumber evidence="1">3.1.3.22</ecNumber>
        <ecNumber evidence="1">3.1.3.50</ecNumber>
        <ecNumber evidence="1">3.1.3.68</ecNumber>
    </submittedName>
</protein>
<dbReference type="NCBIfam" id="NF008087">
    <property type="entry name" value="PRK10826.1"/>
    <property type="match status" value="1"/>
</dbReference>
<dbReference type="InterPro" id="IPR023198">
    <property type="entry name" value="PGP-like_dom2"/>
</dbReference>
<accession>A0ABV6BBX6</accession>
<gene>
    <name evidence="1" type="primary">hxpB</name>
    <name evidence="1" type="ORF">ACFFJP_08760</name>
</gene>
<dbReference type="PANTHER" id="PTHR18901:SF38">
    <property type="entry name" value="PSEUDOURIDINE-5'-PHOSPHATASE"/>
    <property type="match status" value="1"/>
</dbReference>
<dbReference type="GO" id="GO:0003850">
    <property type="term" value="F:2-deoxyglucose-6-phosphatase activity"/>
    <property type="evidence" value="ECO:0007669"/>
    <property type="project" value="UniProtKB-EC"/>
</dbReference>
<organism evidence="1 2">
    <name type="scientific">Rheinheimera tilapiae</name>
    <dbReference type="NCBI Taxonomy" id="875043"/>
    <lineage>
        <taxon>Bacteria</taxon>
        <taxon>Pseudomonadati</taxon>
        <taxon>Pseudomonadota</taxon>
        <taxon>Gammaproteobacteria</taxon>
        <taxon>Chromatiales</taxon>
        <taxon>Chromatiaceae</taxon>
        <taxon>Rheinheimera</taxon>
    </lineage>
</organism>
<dbReference type="EC" id="3.1.3.50" evidence="1"/>
<dbReference type="EC" id="3.1.3.68" evidence="1"/>
<dbReference type="CDD" id="cd07505">
    <property type="entry name" value="HAD_BPGM-like"/>
    <property type="match status" value="1"/>
</dbReference>